<sequence length="182" mass="18920">MYAAEFLVAGLAGACIANAASDFDRRDETCSIISPDGSKKTHCRSCPGLSCEVVTSVSVGDKVTFSGYASGDCYENNCTWDFSPKHKCYVNGYYTSSNCNHELLSSIIISAPSAGPTSPAPTNSGVDTSFGPTTTFNPAATATSAAPVQSTPTSGSSKGLDVGESTGLRFLLPAALSFIWYH</sequence>
<dbReference type="AlphaFoldDB" id="A0A7H8QJW0"/>
<evidence type="ECO:0000256" key="1">
    <source>
        <dbReference type="SAM" id="MobiDB-lite"/>
    </source>
</evidence>
<accession>A0A7H8QJW0</accession>
<keyword evidence="3" id="KW-1185">Reference proteome</keyword>
<organism evidence="2 3">
    <name type="scientific">Talaromyces rugulosus</name>
    <name type="common">Penicillium rugulosum</name>
    <dbReference type="NCBI Taxonomy" id="121627"/>
    <lineage>
        <taxon>Eukaryota</taxon>
        <taxon>Fungi</taxon>
        <taxon>Dikarya</taxon>
        <taxon>Ascomycota</taxon>
        <taxon>Pezizomycotina</taxon>
        <taxon>Eurotiomycetes</taxon>
        <taxon>Eurotiomycetidae</taxon>
        <taxon>Eurotiales</taxon>
        <taxon>Trichocomaceae</taxon>
        <taxon>Talaromyces</taxon>
        <taxon>Talaromyces sect. Islandici</taxon>
    </lineage>
</organism>
<dbReference type="RefSeq" id="XP_035340406.1">
    <property type="nucleotide sequence ID" value="XM_035484513.1"/>
</dbReference>
<name>A0A7H8QJW0_TALRU</name>
<dbReference type="EMBL" id="CP055898">
    <property type="protein sequence ID" value="QKX54227.1"/>
    <property type="molecule type" value="Genomic_DNA"/>
</dbReference>
<proteinExistence type="predicted"/>
<gene>
    <name evidence="2" type="ORF">TRUGW13939_01312</name>
</gene>
<evidence type="ECO:0000313" key="2">
    <source>
        <dbReference type="EMBL" id="QKX54227.1"/>
    </source>
</evidence>
<feature type="compositionally biased region" description="Low complexity" evidence="1">
    <location>
        <begin position="141"/>
        <end position="154"/>
    </location>
</feature>
<evidence type="ECO:0000313" key="3">
    <source>
        <dbReference type="Proteomes" id="UP000509510"/>
    </source>
</evidence>
<reference evidence="3" key="1">
    <citation type="submission" date="2020-06" db="EMBL/GenBank/DDBJ databases">
        <title>A chromosome-scale genome assembly of Talaromyces rugulosus W13939.</title>
        <authorList>
            <person name="Wang B."/>
            <person name="Guo L."/>
            <person name="Ye K."/>
            <person name="Wang L."/>
        </authorList>
    </citation>
    <scope>NUCLEOTIDE SEQUENCE [LARGE SCALE GENOMIC DNA]</scope>
    <source>
        <strain evidence="3">W13939</strain>
    </source>
</reference>
<protein>
    <submittedName>
        <fullName evidence="2">Uncharacterized protein</fullName>
    </submittedName>
</protein>
<dbReference type="KEGG" id="trg:TRUGW13939_01312"/>
<feature type="region of interest" description="Disordered" evidence="1">
    <location>
        <begin position="141"/>
        <end position="160"/>
    </location>
</feature>
<dbReference type="GeneID" id="55988824"/>
<dbReference type="OrthoDB" id="2251794at2759"/>
<dbReference type="Proteomes" id="UP000509510">
    <property type="component" value="Chromosome I"/>
</dbReference>